<evidence type="ECO:0000313" key="2">
    <source>
        <dbReference type="Proteomes" id="UP000887458"/>
    </source>
</evidence>
<reference evidence="1 2" key="2">
    <citation type="journal article" date="2022" name="Mol. Biol. Evol.">
        <title>Comparative Genomics Reveals Insights into the Divergent Evolution of Astigmatic Mites and Household Pest Adaptations.</title>
        <authorList>
            <person name="Xiong Q."/>
            <person name="Wan A.T."/>
            <person name="Liu X."/>
            <person name="Fung C.S."/>
            <person name="Xiao X."/>
            <person name="Malainual N."/>
            <person name="Hou J."/>
            <person name="Wang L."/>
            <person name="Wang M."/>
            <person name="Yang K.Y."/>
            <person name="Cui Y."/>
            <person name="Leung E.L."/>
            <person name="Nong W."/>
            <person name="Shin S.K."/>
            <person name="Au S.W."/>
            <person name="Jeong K.Y."/>
            <person name="Chew F.T."/>
            <person name="Hui J.H."/>
            <person name="Leung T.F."/>
            <person name="Tungtrongchitr A."/>
            <person name="Zhong N."/>
            <person name="Liu Z."/>
            <person name="Tsui S.K."/>
        </authorList>
    </citation>
    <scope>NUCLEOTIDE SEQUENCE [LARGE SCALE GENOMIC DNA]</scope>
    <source>
        <strain evidence="1">Derp</strain>
    </source>
</reference>
<dbReference type="Proteomes" id="UP000887458">
    <property type="component" value="Unassembled WGS sequence"/>
</dbReference>
<name>A0ABQ8IV48_DERPT</name>
<comment type="caution">
    <text evidence="1">The sequence shown here is derived from an EMBL/GenBank/DDBJ whole genome shotgun (WGS) entry which is preliminary data.</text>
</comment>
<dbReference type="EMBL" id="NJHN03000114">
    <property type="protein sequence ID" value="KAH9414087.1"/>
    <property type="molecule type" value="Genomic_DNA"/>
</dbReference>
<evidence type="ECO:0000313" key="1">
    <source>
        <dbReference type="EMBL" id="KAH9414087.1"/>
    </source>
</evidence>
<accession>A0ABQ8IV48</accession>
<keyword evidence="2" id="KW-1185">Reference proteome</keyword>
<reference evidence="1 2" key="1">
    <citation type="journal article" date="2018" name="J. Allergy Clin. Immunol.">
        <title>High-quality assembly of Dermatophagoides pteronyssinus genome and transcriptome reveals a wide range of novel allergens.</title>
        <authorList>
            <person name="Liu X.Y."/>
            <person name="Yang K.Y."/>
            <person name="Wang M.Q."/>
            <person name="Kwok J.S."/>
            <person name="Zeng X."/>
            <person name="Yang Z."/>
            <person name="Xiao X.J."/>
            <person name="Lau C.P."/>
            <person name="Li Y."/>
            <person name="Huang Z.M."/>
            <person name="Ba J.G."/>
            <person name="Yim A.K."/>
            <person name="Ouyang C.Y."/>
            <person name="Ngai S.M."/>
            <person name="Chan T.F."/>
            <person name="Leung E.L."/>
            <person name="Liu L."/>
            <person name="Liu Z.G."/>
            <person name="Tsui S.K."/>
        </authorList>
    </citation>
    <scope>NUCLEOTIDE SEQUENCE [LARGE SCALE GENOMIC DNA]</scope>
    <source>
        <strain evidence="1">Derp</strain>
    </source>
</reference>
<proteinExistence type="predicted"/>
<protein>
    <submittedName>
        <fullName evidence="1">Uncharacterized protein</fullName>
    </submittedName>
</protein>
<sequence length="62" mass="6613">MAFDCCNGGGLTLAFFNIDFNGLRFLVLHCSAVGCDNDEDGDDCGDHDCSILCIIVAEPLLN</sequence>
<organism evidence="1 2">
    <name type="scientific">Dermatophagoides pteronyssinus</name>
    <name type="common">European house dust mite</name>
    <dbReference type="NCBI Taxonomy" id="6956"/>
    <lineage>
        <taxon>Eukaryota</taxon>
        <taxon>Metazoa</taxon>
        <taxon>Ecdysozoa</taxon>
        <taxon>Arthropoda</taxon>
        <taxon>Chelicerata</taxon>
        <taxon>Arachnida</taxon>
        <taxon>Acari</taxon>
        <taxon>Acariformes</taxon>
        <taxon>Sarcoptiformes</taxon>
        <taxon>Astigmata</taxon>
        <taxon>Psoroptidia</taxon>
        <taxon>Analgoidea</taxon>
        <taxon>Pyroglyphidae</taxon>
        <taxon>Dermatophagoidinae</taxon>
        <taxon>Dermatophagoides</taxon>
    </lineage>
</organism>
<gene>
    <name evidence="1" type="ORF">DERP_012566</name>
</gene>